<protein>
    <submittedName>
        <fullName evidence="3">Uncharacterized protein</fullName>
    </submittedName>
</protein>
<dbReference type="Proteomes" id="UP000070444">
    <property type="component" value="Unassembled WGS sequence"/>
</dbReference>
<feature type="compositionally biased region" description="Polar residues" evidence="2">
    <location>
        <begin position="71"/>
        <end position="80"/>
    </location>
</feature>
<proteinExistence type="predicted"/>
<dbReference type="InterPro" id="IPR058940">
    <property type="entry name" value="mS26_fungi"/>
</dbReference>
<feature type="coiled-coil region" evidence="1">
    <location>
        <begin position="93"/>
        <end position="150"/>
    </location>
</feature>
<keyword evidence="4" id="KW-1185">Reference proteome</keyword>
<dbReference type="EMBL" id="KQ964581">
    <property type="protein sequence ID" value="KXN68343.1"/>
    <property type="molecule type" value="Genomic_DNA"/>
</dbReference>
<evidence type="ECO:0000256" key="2">
    <source>
        <dbReference type="SAM" id="MobiDB-lite"/>
    </source>
</evidence>
<feature type="region of interest" description="Disordered" evidence="2">
    <location>
        <begin position="63"/>
        <end position="85"/>
    </location>
</feature>
<organism evidence="3 4">
    <name type="scientific">Conidiobolus coronatus (strain ATCC 28846 / CBS 209.66 / NRRL 28638)</name>
    <name type="common">Delacroixia coronata</name>
    <dbReference type="NCBI Taxonomy" id="796925"/>
    <lineage>
        <taxon>Eukaryota</taxon>
        <taxon>Fungi</taxon>
        <taxon>Fungi incertae sedis</taxon>
        <taxon>Zoopagomycota</taxon>
        <taxon>Entomophthoromycotina</taxon>
        <taxon>Entomophthoromycetes</taxon>
        <taxon>Entomophthorales</taxon>
        <taxon>Ancylistaceae</taxon>
        <taxon>Conidiobolus</taxon>
    </lineage>
</organism>
<evidence type="ECO:0000313" key="4">
    <source>
        <dbReference type="Proteomes" id="UP000070444"/>
    </source>
</evidence>
<accession>A0A137NZT7</accession>
<keyword evidence="1" id="KW-0175">Coiled coil</keyword>
<reference evidence="3 4" key="1">
    <citation type="journal article" date="2015" name="Genome Biol. Evol.">
        <title>Phylogenomic analyses indicate that early fungi evolved digesting cell walls of algal ancestors of land plants.</title>
        <authorList>
            <person name="Chang Y."/>
            <person name="Wang S."/>
            <person name="Sekimoto S."/>
            <person name="Aerts A.L."/>
            <person name="Choi C."/>
            <person name="Clum A."/>
            <person name="LaButti K.M."/>
            <person name="Lindquist E.A."/>
            <person name="Yee Ngan C."/>
            <person name="Ohm R.A."/>
            <person name="Salamov A.A."/>
            <person name="Grigoriev I.V."/>
            <person name="Spatafora J.W."/>
            <person name="Berbee M.L."/>
        </authorList>
    </citation>
    <scope>NUCLEOTIDE SEQUENCE [LARGE SCALE GENOMIC DNA]</scope>
    <source>
        <strain evidence="3 4">NRRL 28638</strain>
    </source>
</reference>
<dbReference type="Pfam" id="PF26163">
    <property type="entry name" value="mS26"/>
    <property type="match status" value="1"/>
</dbReference>
<dbReference type="AlphaFoldDB" id="A0A137NZT7"/>
<evidence type="ECO:0000313" key="3">
    <source>
        <dbReference type="EMBL" id="KXN68343.1"/>
    </source>
</evidence>
<sequence length="295" mass="33707">MSLTAKLIQKNLYNINKIAQVAGAARQYSSLPDQRIPEEKYIPGKHGYAKGFGVPTLKAKKAGKFTKKESSVNNESTSKASNKEIDQSKLSPIKQYKLEMAKLREQYREESKLTEQKKKAEAIKKVEEKEKLVAEKKSQLKEKVQEIQQRRQLDQLSSVNVLDGTPLSDVDPKNAFSSIRSFKFTPEYIEERDKMRQSNRFLQADAKQKAKMELLLELFYQSQSFITPDNFDEYVTNALRNVVPMVNSFTFNTSSNDGLVLALDKRQQHILDALDGTTHSGRPSFRQIQEHGDKV</sequence>
<dbReference type="OrthoDB" id="5597211at2759"/>
<gene>
    <name evidence="3" type="ORF">CONCODRAFT_79775</name>
</gene>
<evidence type="ECO:0000256" key="1">
    <source>
        <dbReference type="SAM" id="Coils"/>
    </source>
</evidence>
<name>A0A137NZT7_CONC2</name>